<gene>
    <name evidence="1" type="ORF">CGS55_00580</name>
    <name evidence="2" type="ORF">DW855_09040</name>
</gene>
<evidence type="ECO:0000313" key="4">
    <source>
        <dbReference type="Proteomes" id="UP000260733"/>
    </source>
</evidence>
<name>A0A2A7A3Z3_9FIRM</name>
<reference evidence="1 3" key="1">
    <citation type="journal article" date="2017" name="Front. Microbiol.">
        <title>New Insights into the Diversity of the Genus Faecalibacterium.</title>
        <authorList>
            <person name="Benevides L."/>
            <person name="Burman S."/>
            <person name="Martin R."/>
            <person name="Robert V."/>
            <person name="Thomas M."/>
            <person name="Miquel S."/>
            <person name="Chain F."/>
            <person name="Sokol H."/>
            <person name="Bermudez-Humaran L.G."/>
            <person name="Morrison M."/>
            <person name="Langella P."/>
            <person name="Azevedo V.A."/>
            <person name="Chatel J.M."/>
            <person name="Soares S."/>
        </authorList>
    </citation>
    <scope>NUCLEOTIDE SEQUENCE [LARGE SCALE GENOMIC DNA]</scope>
    <source>
        <strain evidence="1 3">CNCM I 4546</strain>
    </source>
</reference>
<dbReference type="EMBL" id="NMTV01000009">
    <property type="protein sequence ID" value="PDX73899.1"/>
    <property type="molecule type" value="Genomic_DNA"/>
</dbReference>
<comment type="caution">
    <text evidence="1">The sequence shown here is derived from an EMBL/GenBank/DDBJ whole genome shotgun (WGS) entry which is preliminary data.</text>
</comment>
<organism evidence="1 3">
    <name type="scientific">Faecalibacterium prausnitzii</name>
    <dbReference type="NCBI Taxonomy" id="853"/>
    <lineage>
        <taxon>Bacteria</taxon>
        <taxon>Bacillati</taxon>
        <taxon>Bacillota</taxon>
        <taxon>Clostridia</taxon>
        <taxon>Eubacteriales</taxon>
        <taxon>Oscillospiraceae</taxon>
        <taxon>Faecalibacterium</taxon>
    </lineage>
</organism>
<accession>A0A2A7A3Z3</accession>
<dbReference type="Proteomes" id="UP000260733">
    <property type="component" value="Unassembled WGS sequence"/>
</dbReference>
<evidence type="ECO:0000313" key="2">
    <source>
        <dbReference type="EMBL" id="RGC18186.1"/>
    </source>
</evidence>
<dbReference type="Proteomes" id="UP000219901">
    <property type="component" value="Unassembled WGS sequence"/>
</dbReference>
<reference evidence="1" key="2">
    <citation type="submission" date="2017-07" db="EMBL/GenBank/DDBJ databases">
        <authorList>
            <person name="Sun Z.S."/>
            <person name="Albrecht U."/>
            <person name="Echele G."/>
            <person name="Lee C.C."/>
        </authorList>
    </citation>
    <scope>NUCLEOTIDE SEQUENCE</scope>
    <source>
        <strain evidence="1">CNCM I 4546</strain>
    </source>
</reference>
<evidence type="ECO:0000313" key="3">
    <source>
        <dbReference type="Proteomes" id="UP000219901"/>
    </source>
</evidence>
<dbReference type="AlphaFoldDB" id="A0A2A7A3Z3"/>
<sequence length="71" mass="7689">MVSTLVFLIVIGAAKDPAHAYPSSIADLANFEHTFCKKEQNTGAKDILYKNQVQSAGACAILIHNFPRISV</sequence>
<reference evidence="2 4" key="3">
    <citation type="submission" date="2018-08" db="EMBL/GenBank/DDBJ databases">
        <title>A genome reference for cultivated species of the human gut microbiota.</title>
        <authorList>
            <person name="Zou Y."/>
            <person name="Xue W."/>
            <person name="Luo G."/>
        </authorList>
    </citation>
    <scope>NUCLEOTIDE SEQUENCE [LARGE SCALE GENOMIC DNA]</scope>
    <source>
        <strain evidence="2 4">AM37-13AC</strain>
    </source>
</reference>
<dbReference type="EMBL" id="QVFB01000013">
    <property type="protein sequence ID" value="RGC18186.1"/>
    <property type="molecule type" value="Genomic_DNA"/>
</dbReference>
<proteinExistence type="predicted"/>
<evidence type="ECO:0000313" key="1">
    <source>
        <dbReference type="EMBL" id="PDX73899.1"/>
    </source>
</evidence>
<protein>
    <submittedName>
        <fullName evidence="1">Uncharacterized protein</fullName>
    </submittedName>
</protein>